<evidence type="ECO:0000313" key="8">
    <source>
        <dbReference type="Proteomes" id="UP000434957"/>
    </source>
</evidence>
<evidence type="ECO:0000256" key="3">
    <source>
        <dbReference type="ARBA" id="ARBA00023054"/>
    </source>
</evidence>
<dbReference type="AlphaFoldDB" id="A0A6A4FQM9"/>
<keyword evidence="3" id="KW-0175">Coiled coil</keyword>
<evidence type="ECO:0000313" key="5">
    <source>
        <dbReference type="EMBL" id="KAE9051475.1"/>
    </source>
</evidence>
<accession>A0A6A4FQM9</accession>
<comment type="caution">
    <text evidence="6">The sequence shown here is derived from an EMBL/GenBank/DDBJ whole genome shotgun (WGS) entry which is preliminary data.</text>
</comment>
<dbReference type="GO" id="GO:0016887">
    <property type="term" value="F:ATP hydrolysis activity"/>
    <property type="evidence" value="ECO:0007669"/>
    <property type="project" value="InterPro"/>
</dbReference>
<dbReference type="EMBL" id="QXFT01000284">
    <property type="protein sequence ID" value="KAE9348477.1"/>
    <property type="molecule type" value="Genomic_DNA"/>
</dbReference>
<dbReference type="Pfam" id="PF00004">
    <property type="entry name" value="AAA"/>
    <property type="match status" value="2"/>
</dbReference>
<dbReference type="InterPro" id="IPR003593">
    <property type="entry name" value="AAA+_ATPase"/>
</dbReference>
<name>A0A6A4FQM9_9STRA</name>
<evidence type="ECO:0000256" key="2">
    <source>
        <dbReference type="ARBA" id="ARBA00022840"/>
    </source>
</evidence>
<organism evidence="6 8">
    <name type="scientific">Phytophthora rubi</name>
    <dbReference type="NCBI Taxonomy" id="129364"/>
    <lineage>
        <taxon>Eukaryota</taxon>
        <taxon>Sar</taxon>
        <taxon>Stramenopiles</taxon>
        <taxon>Oomycota</taxon>
        <taxon>Peronosporomycetes</taxon>
        <taxon>Peronosporales</taxon>
        <taxon>Peronosporaceae</taxon>
        <taxon>Phytophthora</taxon>
    </lineage>
</organism>
<reference evidence="6 8" key="1">
    <citation type="submission" date="2018-08" db="EMBL/GenBank/DDBJ databases">
        <title>Genomic investigation of the strawberry pathogen Phytophthora fragariae indicates pathogenicity is determined by transcriptional variation in three key races.</title>
        <authorList>
            <person name="Adams T.M."/>
            <person name="Armitage A.D."/>
            <person name="Sobczyk M.K."/>
            <person name="Bates H.J."/>
            <person name="Dunwell J.M."/>
            <person name="Nellist C.F."/>
            <person name="Harrison R.J."/>
        </authorList>
    </citation>
    <scope>NUCLEOTIDE SEQUENCE [LARGE SCALE GENOMIC DNA]</scope>
    <source>
        <strain evidence="5 7">SCRP249</strain>
        <strain evidence="6 8">SCRP333</strain>
    </source>
</reference>
<keyword evidence="1" id="KW-0547">Nucleotide-binding</keyword>
<protein>
    <recommendedName>
        <fullName evidence="4">AAA+ ATPase domain-containing protein</fullName>
    </recommendedName>
</protein>
<keyword evidence="2" id="KW-0067">ATP-binding</keyword>
<keyword evidence="8" id="KW-1185">Reference proteome</keyword>
<proteinExistence type="predicted"/>
<dbReference type="Gene3D" id="1.10.8.60">
    <property type="match status" value="1"/>
</dbReference>
<dbReference type="InterPro" id="IPR027417">
    <property type="entry name" value="P-loop_NTPase"/>
</dbReference>
<gene>
    <name evidence="5" type="ORF">PR001_g1411</name>
    <name evidence="6" type="ORF">PR003_g6399</name>
</gene>
<evidence type="ECO:0000313" key="7">
    <source>
        <dbReference type="Proteomes" id="UP000429607"/>
    </source>
</evidence>
<dbReference type="SMART" id="SM00382">
    <property type="entry name" value="AAA"/>
    <property type="match status" value="2"/>
</dbReference>
<dbReference type="InterPro" id="IPR050168">
    <property type="entry name" value="AAA_ATPase_domain"/>
</dbReference>
<evidence type="ECO:0000313" key="6">
    <source>
        <dbReference type="EMBL" id="KAE9348477.1"/>
    </source>
</evidence>
<sequence>MRVEVEVAASGSVTSAASGSVTSAAYVSLTTFRSLEVAWGCYASLQCCETHRPRVFRLEIDEKMTEDGDSKVRIDHWPESNADGGVEGCSNAVKTGGELEMNCIPSSAVRVVQYLALAPAGDNQPKLALPFVRSLLRGRIVAERTGSVALQSDGLNYGEWTYEAFFRGRNGEDGGLLFDGGVVTDETLVLMFPSASTAPTSGERRFQPVGAHARGFRELVAMALRGVGMSAGHNADEAVNTISAPHSLLLHAPSGAGKTTLVHQIAEELGANLLVLDGGLLASPQLRLEDFFSVALRIQPCVLLLEDLELLFPMTLDETKYKLVGRLVNCLESIQKSESVRVAVIGTVSVLGTLHSKVRQLFTEEVFLDVPDKQWTLELLTSLLPPSNVLRPEFLMSLAVRYGQRPSNISAIAQQICVRLPQSDRGDISVAVLESEIAAAAREISSTSNGADTLSSSVPDVSWDDIGGLERVKQSLIEMVVWPLEKPQVFRRMGISPPLGMVLHGPPGTGKTMLAKATAKASGCNFLNLAASDLMKGEIGESEKAITRAFDTARALSPCMIFIDEFQSLFGNRSTAGQTTSRMISQLLMELDALKAVSDDSEVYGDAAASSTVGNISTGRIFVLAATNALSAIDPAFLQPGRFENVVYVGLPNANERKSILEIQRRKMPWNQDVDLARLVEETNGANAASLIALCQSAAIQAMQRIPSSAPLDEQCIAMVDFVAALAKGNFDFQDPDQ</sequence>
<dbReference type="EMBL" id="QXFV01000043">
    <property type="protein sequence ID" value="KAE9051475.1"/>
    <property type="molecule type" value="Genomic_DNA"/>
</dbReference>
<dbReference type="PANTHER" id="PTHR23077:SF117">
    <property type="entry name" value="AAA+ ATPASE DOMAIN-CONTAINING PROTEIN"/>
    <property type="match status" value="1"/>
</dbReference>
<dbReference type="GO" id="GO:0005524">
    <property type="term" value="F:ATP binding"/>
    <property type="evidence" value="ECO:0007669"/>
    <property type="project" value="UniProtKB-KW"/>
</dbReference>
<feature type="domain" description="AAA+ ATPase" evidence="4">
    <location>
        <begin position="244"/>
        <end position="372"/>
    </location>
</feature>
<dbReference type="PANTHER" id="PTHR23077">
    <property type="entry name" value="AAA-FAMILY ATPASE"/>
    <property type="match status" value="1"/>
</dbReference>
<evidence type="ECO:0000256" key="1">
    <source>
        <dbReference type="ARBA" id="ARBA00022741"/>
    </source>
</evidence>
<dbReference type="Proteomes" id="UP000429607">
    <property type="component" value="Unassembled WGS sequence"/>
</dbReference>
<dbReference type="FunFam" id="3.40.50.300:FF:001025">
    <property type="entry name" value="ATPase family, AAA domain-containing 2B"/>
    <property type="match status" value="1"/>
</dbReference>
<dbReference type="Gene3D" id="3.40.50.300">
    <property type="entry name" value="P-loop containing nucleotide triphosphate hydrolases"/>
    <property type="match status" value="2"/>
</dbReference>
<dbReference type="InterPro" id="IPR003959">
    <property type="entry name" value="ATPase_AAA_core"/>
</dbReference>
<dbReference type="Proteomes" id="UP000434957">
    <property type="component" value="Unassembled WGS sequence"/>
</dbReference>
<feature type="domain" description="AAA+ ATPase" evidence="4">
    <location>
        <begin position="497"/>
        <end position="653"/>
    </location>
</feature>
<dbReference type="SUPFAM" id="SSF52540">
    <property type="entry name" value="P-loop containing nucleoside triphosphate hydrolases"/>
    <property type="match status" value="2"/>
</dbReference>
<evidence type="ECO:0000259" key="4">
    <source>
        <dbReference type="SMART" id="SM00382"/>
    </source>
</evidence>